<protein>
    <submittedName>
        <fullName evidence="3">Uncharacterized protein</fullName>
    </submittedName>
</protein>
<dbReference type="GO" id="GO:0006355">
    <property type="term" value="P:regulation of DNA-templated transcription"/>
    <property type="evidence" value="ECO:0007669"/>
    <property type="project" value="InterPro"/>
</dbReference>
<proteinExistence type="predicted"/>
<dbReference type="GO" id="GO:0031490">
    <property type="term" value="F:chromatin DNA binding"/>
    <property type="evidence" value="ECO:0007669"/>
    <property type="project" value="TreeGrafter"/>
</dbReference>
<dbReference type="GO" id="GO:0005634">
    <property type="term" value="C:nucleus"/>
    <property type="evidence" value="ECO:0007669"/>
    <property type="project" value="TreeGrafter"/>
</dbReference>
<dbReference type="InterPro" id="IPR057332">
    <property type="entry name" value="SBNO_a/b_dom"/>
</dbReference>
<dbReference type="AlphaFoldDB" id="A0A0T6BF29"/>
<dbReference type="PANTHER" id="PTHR12706">
    <property type="entry name" value="STRAWBERRY NOTCH-RELATED"/>
    <property type="match status" value="1"/>
</dbReference>
<keyword evidence="4" id="KW-1185">Reference proteome</keyword>
<name>A0A0T6BF29_9SCAR</name>
<evidence type="ECO:0000259" key="2">
    <source>
        <dbReference type="Pfam" id="PF25373"/>
    </source>
</evidence>
<feature type="non-terminal residue" evidence="3">
    <location>
        <position position="263"/>
    </location>
</feature>
<gene>
    <name evidence="3" type="ORF">AMK59_950</name>
</gene>
<dbReference type="GO" id="GO:0042393">
    <property type="term" value="F:histone binding"/>
    <property type="evidence" value="ECO:0007669"/>
    <property type="project" value="TreeGrafter"/>
</dbReference>
<feature type="domain" description="SBNO alpha/beta" evidence="2">
    <location>
        <begin position="97"/>
        <end position="220"/>
    </location>
</feature>
<dbReference type="PANTHER" id="PTHR12706:SF30">
    <property type="entry name" value="PROTEIN STRAWBERRY NOTCH-RELATED"/>
    <property type="match status" value="1"/>
</dbReference>
<feature type="domain" description="Strawberry notch helicase C" evidence="1">
    <location>
        <begin position="6"/>
        <end position="59"/>
    </location>
</feature>
<dbReference type="Pfam" id="PF25373">
    <property type="entry name" value="SBNO"/>
    <property type="match status" value="1"/>
</dbReference>
<dbReference type="OrthoDB" id="421838at2759"/>
<evidence type="ECO:0000313" key="3">
    <source>
        <dbReference type="EMBL" id="KRT85908.1"/>
    </source>
</evidence>
<accession>A0A0T6BF29</accession>
<dbReference type="Proteomes" id="UP000051574">
    <property type="component" value="Unassembled WGS sequence"/>
</dbReference>
<sequence length="263" mass="30004">MPGVLTLDKDHNNMSKFLNRILGMPVELQNRLFRYFTDTLGAIVTQAKRSGRFDLGILDLGTSGETVKRVKTWMFVRKHATGTAPTELHTVHVERGMSWTEATEKWAELTGAKEGFYLSHQIRNNKHTAILAVIVDNGVKKKSESKKEQMYYVYRPNTGLQFRQESLAELEKKYKKVESDEAQESWIAQYDASVTTCSHAYWRGNCRNVNMGHDCEVGLRRRTYNVVSGSVLSVWSRVESVLASKNGTHNNKMQVIRLRTDDG</sequence>
<reference evidence="3 4" key="1">
    <citation type="submission" date="2015-09" db="EMBL/GenBank/DDBJ databases">
        <title>Draft genome of the scarab beetle Oryctes borbonicus.</title>
        <authorList>
            <person name="Meyer J.M."/>
            <person name="Markov G.V."/>
            <person name="Baskaran P."/>
            <person name="Herrmann M."/>
            <person name="Sommer R.J."/>
            <person name="Roedelsperger C."/>
        </authorList>
    </citation>
    <scope>NUCLEOTIDE SEQUENCE [LARGE SCALE GENOMIC DNA]</scope>
    <source>
        <strain evidence="3">OB123</strain>
        <tissue evidence="3">Whole animal</tissue>
    </source>
</reference>
<evidence type="ECO:0000259" key="1">
    <source>
        <dbReference type="Pfam" id="PF13871"/>
    </source>
</evidence>
<organism evidence="3 4">
    <name type="scientific">Oryctes borbonicus</name>
    <dbReference type="NCBI Taxonomy" id="1629725"/>
    <lineage>
        <taxon>Eukaryota</taxon>
        <taxon>Metazoa</taxon>
        <taxon>Ecdysozoa</taxon>
        <taxon>Arthropoda</taxon>
        <taxon>Hexapoda</taxon>
        <taxon>Insecta</taxon>
        <taxon>Pterygota</taxon>
        <taxon>Neoptera</taxon>
        <taxon>Endopterygota</taxon>
        <taxon>Coleoptera</taxon>
        <taxon>Polyphaga</taxon>
        <taxon>Scarabaeiformia</taxon>
        <taxon>Scarabaeidae</taxon>
        <taxon>Dynastinae</taxon>
        <taxon>Oryctes</taxon>
    </lineage>
</organism>
<dbReference type="InterPro" id="IPR026741">
    <property type="entry name" value="SNO"/>
</dbReference>
<dbReference type="InterPro" id="IPR026937">
    <property type="entry name" value="SBNO_Helicase_C_dom"/>
</dbReference>
<dbReference type="EMBL" id="LJIG01001032">
    <property type="protein sequence ID" value="KRT85908.1"/>
    <property type="molecule type" value="Genomic_DNA"/>
</dbReference>
<dbReference type="Pfam" id="PF13871">
    <property type="entry name" value="Helicase_C_4"/>
    <property type="match status" value="1"/>
</dbReference>
<comment type="caution">
    <text evidence="3">The sequence shown here is derived from an EMBL/GenBank/DDBJ whole genome shotgun (WGS) entry which is preliminary data.</text>
</comment>
<evidence type="ECO:0000313" key="4">
    <source>
        <dbReference type="Proteomes" id="UP000051574"/>
    </source>
</evidence>